<organism evidence="1 2">
    <name type="scientific">Prauserella endophytica</name>
    <dbReference type="NCBI Taxonomy" id="1592324"/>
    <lineage>
        <taxon>Bacteria</taxon>
        <taxon>Bacillati</taxon>
        <taxon>Actinomycetota</taxon>
        <taxon>Actinomycetes</taxon>
        <taxon>Pseudonocardiales</taxon>
        <taxon>Pseudonocardiaceae</taxon>
        <taxon>Prauserella</taxon>
        <taxon>Prauserella coralliicola group</taxon>
    </lineage>
</organism>
<protein>
    <submittedName>
        <fullName evidence="1">Uncharacterized protein</fullName>
    </submittedName>
</protein>
<dbReference type="Proteomes" id="UP000309992">
    <property type="component" value="Unassembled WGS sequence"/>
</dbReference>
<evidence type="ECO:0000313" key="1">
    <source>
        <dbReference type="EMBL" id="TKG57953.1"/>
    </source>
</evidence>
<proteinExistence type="predicted"/>
<comment type="caution">
    <text evidence="1">The sequence shown here is derived from an EMBL/GenBank/DDBJ whole genome shotgun (WGS) entry which is preliminary data.</text>
</comment>
<accession>A0ABY2RS32</accession>
<reference evidence="1 2" key="1">
    <citation type="journal article" date="2015" name="Antonie Van Leeuwenhoek">
        <title>Prauserella endophytica sp. nov., an endophytic actinobacterium isolated from Tamarix taklamakanensis.</title>
        <authorList>
            <person name="Liu J.M."/>
            <person name="Habden X."/>
            <person name="Guo L."/>
            <person name="Tuo L."/>
            <person name="Jiang Z.K."/>
            <person name="Liu S.W."/>
            <person name="Liu X.F."/>
            <person name="Chen L."/>
            <person name="Li R.F."/>
            <person name="Zhang Y.Q."/>
            <person name="Sun C.H."/>
        </authorList>
    </citation>
    <scope>NUCLEOTIDE SEQUENCE [LARGE SCALE GENOMIC DNA]</scope>
    <source>
        <strain evidence="1 2">CGMCC 4.7182</strain>
    </source>
</reference>
<sequence>MTPVQRPPAPPANLAPFRAKCNGCAAPILWAVTPEGEDVPVNPGTSHTGNVLLAVQNGELVAGVLNRGQASGARNAGHHLHRLHDVDCPRANGARTRH</sequence>
<dbReference type="EMBL" id="SWMS01000060">
    <property type="protein sequence ID" value="TKG57953.1"/>
    <property type="molecule type" value="Genomic_DNA"/>
</dbReference>
<dbReference type="RefSeq" id="WP_137097548.1">
    <property type="nucleotide sequence ID" value="NZ_SWMS01000060.1"/>
</dbReference>
<name>A0ABY2RS32_9PSEU</name>
<evidence type="ECO:0000313" key="2">
    <source>
        <dbReference type="Proteomes" id="UP000309992"/>
    </source>
</evidence>
<gene>
    <name evidence="1" type="ORF">FCN18_38575</name>
</gene>
<keyword evidence="2" id="KW-1185">Reference proteome</keyword>